<dbReference type="InterPro" id="IPR036388">
    <property type="entry name" value="WH-like_DNA-bd_sf"/>
</dbReference>
<evidence type="ECO:0000256" key="4">
    <source>
        <dbReference type="SAM" id="MobiDB-lite"/>
    </source>
</evidence>
<accession>A0A345YB06</accession>
<dbReference type="EMBL" id="CP031357">
    <property type="protein sequence ID" value="AXK41108.1"/>
    <property type="molecule type" value="Genomic_DNA"/>
</dbReference>
<dbReference type="InterPro" id="IPR036390">
    <property type="entry name" value="WH_DNA-bd_sf"/>
</dbReference>
<keyword evidence="3" id="KW-0804">Transcription</keyword>
<dbReference type="Pfam" id="PF09339">
    <property type="entry name" value="HTH_IclR"/>
    <property type="match status" value="1"/>
</dbReference>
<dbReference type="InterPro" id="IPR050707">
    <property type="entry name" value="HTH_MetabolicPath_Reg"/>
</dbReference>
<evidence type="ECO:0000256" key="1">
    <source>
        <dbReference type="ARBA" id="ARBA00023015"/>
    </source>
</evidence>
<dbReference type="SMART" id="SM00346">
    <property type="entry name" value="HTH_ICLR"/>
    <property type="match status" value="1"/>
</dbReference>
<dbReference type="FunFam" id="1.10.10.10:FF:000056">
    <property type="entry name" value="IclR family transcriptional regulator"/>
    <property type="match status" value="1"/>
</dbReference>
<evidence type="ECO:0000256" key="2">
    <source>
        <dbReference type="ARBA" id="ARBA00023125"/>
    </source>
</evidence>
<feature type="domain" description="IclR-ED" evidence="6">
    <location>
        <begin position="86"/>
        <end position="268"/>
    </location>
</feature>
<evidence type="ECO:0000259" key="6">
    <source>
        <dbReference type="PROSITE" id="PS51078"/>
    </source>
</evidence>
<dbReference type="PANTHER" id="PTHR30136:SF7">
    <property type="entry name" value="HTH-TYPE TRANSCRIPTIONAL REGULATOR KDGR-RELATED"/>
    <property type="match status" value="1"/>
</dbReference>
<dbReference type="PROSITE" id="PS51078">
    <property type="entry name" value="ICLR_ED"/>
    <property type="match status" value="1"/>
</dbReference>
<dbReference type="InterPro" id="IPR014757">
    <property type="entry name" value="Tscrpt_reg_IclR_C"/>
</dbReference>
<gene>
    <name evidence="7" type="ORF">DVR09_01095</name>
</gene>
<protein>
    <submittedName>
        <fullName evidence="7">IclR family transcriptional regulator</fullName>
    </submittedName>
</protein>
<dbReference type="InterPro" id="IPR029016">
    <property type="entry name" value="GAF-like_dom_sf"/>
</dbReference>
<keyword evidence="8" id="KW-1185">Reference proteome</keyword>
<dbReference type="AlphaFoldDB" id="A0A345YB06"/>
<keyword evidence="2" id="KW-0238">DNA-binding</keyword>
<proteinExistence type="predicted"/>
<evidence type="ECO:0000313" key="8">
    <source>
        <dbReference type="Proteomes" id="UP000254508"/>
    </source>
</evidence>
<reference evidence="8" key="1">
    <citation type="submission" date="2018-07" db="EMBL/GenBank/DDBJ databases">
        <title>Genome sequence of Erythrobacter strain YH-07, an antagonistic bacterium isolated from Yellow Sea.</title>
        <authorList>
            <person name="Tang T."/>
            <person name="Liu Q."/>
            <person name="Sun X."/>
        </authorList>
    </citation>
    <scope>NUCLEOTIDE SEQUENCE [LARGE SCALE GENOMIC DNA]</scope>
    <source>
        <strain evidence="8">YH-07</strain>
    </source>
</reference>
<name>A0A345YB06_9SPHN</name>
<dbReference type="Pfam" id="PF01614">
    <property type="entry name" value="IclR_C"/>
    <property type="match status" value="1"/>
</dbReference>
<sequence>MPQDNSSEIKDPKKATRRKQYSAPALEKGLDMLELLAREPEPINLKEIAERLGRSVGEIFRMLAVLEQRGYVATAEDSERYRLTMRLFQLAHWHLPINRLTGAATGPMRRLALQTGQSCHLTILSGARVVVVARQDSFKDRSFAMRIGAESPLLASCSGRIFFALADDFTREALIESIKDLGEDTSAAAQVDDVAAALRAQSYLEMPSEQVEGIVDIGTPITDHDGSIAASLVIPFLHRIDKDNEGHIGMVKDNLVRAAAEISSLLGRVDSK</sequence>
<dbReference type="PROSITE" id="PS51077">
    <property type="entry name" value="HTH_ICLR"/>
    <property type="match status" value="1"/>
</dbReference>
<dbReference type="Gene3D" id="1.10.10.10">
    <property type="entry name" value="Winged helix-like DNA-binding domain superfamily/Winged helix DNA-binding domain"/>
    <property type="match status" value="1"/>
</dbReference>
<keyword evidence="1" id="KW-0805">Transcription regulation</keyword>
<evidence type="ECO:0000259" key="5">
    <source>
        <dbReference type="PROSITE" id="PS51077"/>
    </source>
</evidence>
<dbReference type="GO" id="GO:0045892">
    <property type="term" value="P:negative regulation of DNA-templated transcription"/>
    <property type="evidence" value="ECO:0007669"/>
    <property type="project" value="TreeGrafter"/>
</dbReference>
<organism evidence="7 8">
    <name type="scientific">Erythrobacter aureus</name>
    <dbReference type="NCBI Taxonomy" id="2182384"/>
    <lineage>
        <taxon>Bacteria</taxon>
        <taxon>Pseudomonadati</taxon>
        <taxon>Pseudomonadota</taxon>
        <taxon>Alphaproteobacteria</taxon>
        <taxon>Sphingomonadales</taxon>
        <taxon>Erythrobacteraceae</taxon>
        <taxon>Erythrobacter/Porphyrobacter group</taxon>
        <taxon>Erythrobacter</taxon>
    </lineage>
</organism>
<dbReference type="Gene3D" id="3.30.450.40">
    <property type="match status" value="1"/>
</dbReference>
<dbReference type="OrthoDB" id="6057486at2"/>
<dbReference type="SUPFAM" id="SSF46785">
    <property type="entry name" value="Winged helix' DNA-binding domain"/>
    <property type="match status" value="1"/>
</dbReference>
<feature type="domain" description="HTH iclR-type" evidence="5">
    <location>
        <begin position="23"/>
        <end position="85"/>
    </location>
</feature>
<evidence type="ECO:0000313" key="7">
    <source>
        <dbReference type="EMBL" id="AXK41108.1"/>
    </source>
</evidence>
<dbReference type="GO" id="GO:0003700">
    <property type="term" value="F:DNA-binding transcription factor activity"/>
    <property type="evidence" value="ECO:0007669"/>
    <property type="project" value="TreeGrafter"/>
</dbReference>
<evidence type="ECO:0000256" key="3">
    <source>
        <dbReference type="ARBA" id="ARBA00023163"/>
    </source>
</evidence>
<dbReference type="GO" id="GO:0003677">
    <property type="term" value="F:DNA binding"/>
    <property type="evidence" value="ECO:0007669"/>
    <property type="project" value="UniProtKB-KW"/>
</dbReference>
<dbReference type="RefSeq" id="WP_115415298.1">
    <property type="nucleotide sequence ID" value="NZ_CP031357.1"/>
</dbReference>
<dbReference type="InterPro" id="IPR005471">
    <property type="entry name" value="Tscrpt_reg_IclR_N"/>
</dbReference>
<feature type="region of interest" description="Disordered" evidence="4">
    <location>
        <begin position="1"/>
        <end position="22"/>
    </location>
</feature>
<dbReference type="PANTHER" id="PTHR30136">
    <property type="entry name" value="HELIX-TURN-HELIX TRANSCRIPTIONAL REGULATOR, ICLR FAMILY"/>
    <property type="match status" value="1"/>
</dbReference>
<dbReference type="KEGG" id="err:DVR09_01095"/>
<dbReference type="SUPFAM" id="SSF55781">
    <property type="entry name" value="GAF domain-like"/>
    <property type="match status" value="1"/>
</dbReference>
<dbReference type="Proteomes" id="UP000254508">
    <property type="component" value="Chromosome"/>
</dbReference>